<gene>
    <name evidence="2" type="ORF">B0T11DRAFT_343240</name>
</gene>
<feature type="region of interest" description="Disordered" evidence="1">
    <location>
        <begin position="412"/>
        <end position="447"/>
    </location>
</feature>
<feature type="compositionally biased region" description="Pro residues" evidence="1">
    <location>
        <begin position="47"/>
        <end position="64"/>
    </location>
</feature>
<feature type="region of interest" description="Disordered" evidence="1">
    <location>
        <begin position="463"/>
        <end position="545"/>
    </location>
</feature>
<keyword evidence="3" id="KW-1185">Reference proteome</keyword>
<feature type="compositionally biased region" description="Polar residues" evidence="1">
    <location>
        <begin position="463"/>
        <end position="475"/>
    </location>
</feature>
<proteinExistence type="predicted"/>
<organism evidence="2 3">
    <name type="scientific">Plectosphaerella cucumerina</name>
    <dbReference type="NCBI Taxonomy" id="40658"/>
    <lineage>
        <taxon>Eukaryota</taxon>
        <taxon>Fungi</taxon>
        <taxon>Dikarya</taxon>
        <taxon>Ascomycota</taxon>
        <taxon>Pezizomycotina</taxon>
        <taxon>Sordariomycetes</taxon>
        <taxon>Hypocreomycetidae</taxon>
        <taxon>Glomerellales</taxon>
        <taxon>Plectosphaerellaceae</taxon>
        <taxon>Plectosphaerella</taxon>
    </lineage>
</organism>
<feature type="compositionally biased region" description="Low complexity" evidence="1">
    <location>
        <begin position="498"/>
        <end position="519"/>
    </location>
</feature>
<feature type="region of interest" description="Disordered" evidence="1">
    <location>
        <begin position="564"/>
        <end position="586"/>
    </location>
</feature>
<evidence type="ECO:0000313" key="2">
    <source>
        <dbReference type="EMBL" id="KAH7350103.1"/>
    </source>
</evidence>
<dbReference type="AlphaFoldDB" id="A0A8K0WZ46"/>
<reference evidence="2" key="1">
    <citation type="journal article" date="2021" name="Nat. Commun.">
        <title>Genetic determinants of endophytism in the Arabidopsis root mycobiome.</title>
        <authorList>
            <person name="Mesny F."/>
            <person name="Miyauchi S."/>
            <person name="Thiergart T."/>
            <person name="Pickel B."/>
            <person name="Atanasova L."/>
            <person name="Karlsson M."/>
            <person name="Huettel B."/>
            <person name="Barry K.W."/>
            <person name="Haridas S."/>
            <person name="Chen C."/>
            <person name="Bauer D."/>
            <person name="Andreopoulos W."/>
            <person name="Pangilinan J."/>
            <person name="LaButti K."/>
            <person name="Riley R."/>
            <person name="Lipzen A."/>
            <person name="Clum A."/>
            <person name="Drula E."/>
            <person name="Henrissat B."/>
            <person name="Kohler A."/>
            <person name="Grigoriev I.V."/>
            <person name="Martin F.M."/>
            <person name="Hacquard S."/>
        </authorList>
    </citation>
    <scope>NUCLEOTIDE SEQUENCE</scope>
    <source>
        <strain evidence="2">MPI-CAGE-AT-0016</strain>
    </source>
</reference>
<feature type="compositionally biased region" description="Basic and acidic residues" evidence="1">
    <location>
        <begin position="576"/>
        <end position="586"/>
    </location>
</feature>
<dbReference type="OrthoDB" id="4776522at2759"/>
<dbReference type="EMBL" id="JAGPXD010000006">
    <property type="protein sequence ID" value="KAH7350103.1"/>
    <property type="molecule type" value="Genomic_DNA"/>
</dbReference>
<sequence>MRHKPKILDDPLPVDEGAMPVEFTGGVSKIGRSGAASKEFTFSFPDPTAPPSPPPVPRPLPTPPSSSDRAKFSTPPPSFGKETAQFTKYEFTFDAPKPVTGSIDSTSTPPSLNIPTNQTMPRKTSPSTAAPAPAPTPAPSTAPELERATDLGNYSLASLPPDVLRRGQLEVQAHGEEAELRRQANELRRRLLKPAESAKVRRRHTTCTHTKMVRVYSLTLRCDICQSYGPFGWLYRCTEDREVLLRHAILESLNSKINFDDLGQNLCKLVKRAPRSADARNDVFSFFAEIDTEKMKTYTPEQISLILKQREIVRKVCREEMARMPDVEGPTANYQELKNTKPWVAQSLRECMHKVCPYCRPNGAERVYVSLDGVANGDVPATAATGFGFHIFGQRPVCDVSVVARAGLPKTRMVPGSSRAEDVETEVESPGDKMKEPKTPQRRFRPFLKGKLGYPLYSLDTTSDQAQASNSSTVSAALPTKNGAAGVNDTGSNTTPVKNDSSSNNDSPGSNGSPGSNKGHLTRSHAAPNLPTLTANATPPPSNKRLIDGVVQKTSLHSLIEEPEEEMVPKKPATQMEKREMSTGHFEAKPLEVQDGVAVLEESVQLHTPDVISQV</sequence>
<dbReference type="Proteomes" id="UP000813385">
    <property type="component" value="Unassembled WGS sequence"/>
</dbReference>
<protein>
    <submittedName>
        <fullName evidence="2">Uncharacterized protein</fullName>
    </submittedName>
</protein>
<name>A0A8K0WZ46_9PEZI</name>
<comment type="caution">
    <text evidence="2">The sequence shown here is derived from an EMBL/GenBank/DDBJ whole genome shotgun (WGS) entry which is preliminary data.</text>
</comment>
<accession>A0A8K0WZ46</accession>
<evidence type="ECO:0000256" key="1">
    <source>
        <dbReference type="SAM" id="MobiDB-lite"/>
    </source>
</evidence>
<feature type="compositionally biased region" description="Basic and acidic residues" evidence="1">
    <location>
        <begin position="430"/>
        <end position="439"/>
    </location>
</feature>
<feature type="region of interest" description="Disordered" evidence="1">
    <location>
        <begin position="28"/>
        <end position="144"/>
    </location>
</feature>
<feature type="compositionally biased region" description="Polar residues" evidence="1">
    <location>
        <begin position="102"/>
        <end position="122"/>
    </location>
</feature>
<evidence type="ECO:0000313" key="3">
    <source>
        <dbReference type="Proteomes" id="UP000813385"/>
    </source>
</evidence>
<feature type="compositionally biased region" description="Low complexity" evidence="1">
    <location>
        <begin position="526"/>
        <end position="537"/>
    </location>
</feature>